<organism evidence="1 2">
    <name type="scientific">Champsocephalus gunnari</name>
    <name type="common">Mackerel icefish</name>
    <dbReference type="NCBI Taxonomy" id="52237"/>
    <lineage>
        <taxon>Eukaryota</taxon>
        <taxon>Metazoa</taxon>
        <taxon>Chordata</taxon>
        <taxon>Craniata</taxon>
        <taxon>Vertebrata</taxon>
        <taxon>Euteleostomi</taxon>
        <taxon>Actinopterygii</taxon>
        <taxon>Neopterygii</taxon>
        <taxon>Teleostei</taxon>
        <taxon>Neoteleostei</taxon>
        <taxon>Acanthomorphata</taxon>
        <taxon>Eupercaria</taxon>
        <taxon>Perciformes</taxon>
        <taxon>Notothenioidei</taxon>
        <taxon>Channichthyidae</taxon>
        <taxon>Champsocephalus</taxon>
    </lineage>
</organism>
<name>A0AAN8HL61_CHAGU</name>
<dbReference type="EMBL" id="JAURVH010001523">
    <property type="protein sequence ID" value="KAK5920494.1"/>
    <property type="molecule type" value="Genomic_DNA"/>
</dbReference>
<evidence type="ECO:0000313" key="2">
    <source>
        <dbReference type="Proteomes" id="UP001331515"/>
    </source>
</evidence>
<reference evidence="1 2" key="1">
    <citation type="journal article" date="2023" name="Mol. Biol. Evol.">
        <title>Genomics of Secondarily Temperate Adaptation in the Only Non-Antarctic Icefish.</title>
        <authorList>
            <person name="Rivera-Colon A.G."/>
            <person name="Rayamajhi N."/>
            <person name="Minhas B.F."/>
            <person name="Madrigal G."/>
            <person name="Bilyk K.T."/>
            <person name="Yoon V."/>
            <person name="Hune M."/>
            <person name="Gregory S."/>
            <person name="Cheng C.H.C."/>
            <person name="Catchen J.M."/>
        </authorList>
    </citation>
    <scope>NUCLEOTIDE SEQUENCE [LARGE SCALE GENOMIC DNA]</scope>
    <source>
        <tissue evidence="1">White muscle</tissue>
    </source>
</reference>
<comment type="caution">
    <text evidence="1">The sequence shown here is derived from an EMBL/GenBank/DDBJ whole genome shotgun (WGS) entry which is preliminary data.</text>
</comment>
<sequence>MWPILGCVHSAPRPTGAWTVSLFYATPPPATGMMGPRMVLCWGPTGWDQTKRAWRFTLDTGCLGRTYRFFLSCCFQVASTNGMRGKA</sequence>
<evidence type="ECO:0000313" key="1">
    <source>
        <dbReference type="EMBL" id="KAK5920494.1"/>
    </source>
</evidence>
<protein>
    <submittedName>
        <fullName evidence="1">Uncharacterized protein</fullName>
    </submittedName>
</protein>
<gene>
    <name evidence="1" type="ORF">CgunFtcFv8_024299</name>
</gene>
<accession>A0AAN8HL61</accession>
<dbReference type="AlphaFoldDB" id="A0AAN8HL61"/>
<dbReference type="Proteomes" id="UP001331515">
    <property type="component" value="Unassembled WGS sequence"/>
</dbReference>
<proteinExistence type="predicted"/>
<keyword evidence="2" id="KW-1185">Reference proteome</keyword>